<name>A0A6V8H210_TALPI</name>
<dbReference type="PANTHER" id="PTHR37543:SF1">
    <property type="entry name" value="CCCH ZINC FINGER DNA BINDING PROTEIN (AFU_ORTHOLOGUE AFUA_5G12760)"/>
    <property type="match status" value="1"/>
</dbReference>
<evidence type="ECO:0000256" key="2">
    <source>
        <dbReference type="SAM" id="MobiDB-lite"/>
    </source>
</evidence>
<dbReference type="InterPro" id="IPR057654">
    <property type="entry name" value="Znf-CCCH_tandem"/>
</dbReference>
<dbReference type="PROSITE" id="PS50103">
    <property type="entry name" value="ZF_C3H1"/>
    <property type="match status" value="1"/>
</dbReference>
<evidence type="ECO:0000313" key="5">
    <source>
        <dbReference type="Proteomes" id="UP000053095"/>
    </source>
</evidence>
<keyword evidence="1" id="KW-0479">Metal-binding</keyword>
<dbReference type="Pfam" id="PF25543">
    <property type="entry name" value="zf-CCCH_tandem"/>
    <property type="match status" value="1"/>
</dbReference>
<feature type="compositionally biased region" description="Low complexity" evidence="2">
    <location>
        <begin position="291"/>
        <end position="314"/>
    </location>
</feature>
<keyword evidence="1" id="KW-0863">Zinc-finger</keyword>
<feature type="region of interest" description="Disordered" evidence="2">
    <location>
        <begin position="277"/>
        <end position="314"/>
    </location>
</feature>
<dbReference type="Pfam" id="PF25542">
    <property type="entry name" value="zf-CCCH_12"/>
    <property type="match status" value="1"/>
</dbReference>
<dbReference type="EMBL" id="DF933811">
    <property type="protein sequence ID" value="GAM35023.1"/>
    <property type="molecule type" value="Genomic_DNA"/>
</dbReference>
<evidence type="ECO:0000256" key="1">
    <source>
        <dbReference type="PROSITE-ProRule" id="PRU00723"/>
    </source>
</evidence>
<feature type="domain" description="C3H1-type" evidence="3">
    <location>
        <begin position="368"/>
        <end position="395"/>
    </location>
</feature>
<protein>
    <recommendedName>
        <fullName evidence="3">C3H1-type domain-containing protein</fullName>
    </recommendedName>
</protein>
<sequence length="465" mass="52477">MISGIHAQALLKRYEQLKLVEFSKNDLIEDLLRRVSELEDAYHQIKTEHQREIQFNRDIQLHEMELMEQMKRVKKIMDREPFVIVLLDGDKTLFLDQYVRAGEQGGKDAANKLATDLGEYVSENLPTVASPKLVVRIFANVKGLGNTYHQAGIIDKTSVMDDFVRGFNESGLLFDFIDVGQGRGSADDKIAETIKLNIYSCHCHQIYLGFCNKNSCTELLQETMEDIDLTGRISLIESIPSEKELDDFKAAFRIAQFSDIFRNTKISSSPISSVKTPVKTQTAMLSPHPRSASLTRTSTNTSTSSATPTSWSSWASVTASNPGDVTLQSLKPANVAAPKIPVVERNKHGQRIDRMDFKSVSKEELSRIKKMKLCNLYYLLGECPNTNCYHDHDYKLSKEEKDVLRAVARMTPCHFGMTCEDPKCIYGHRCPQSETGKKECHWGSSCRFEPAQHGIDLNVVKVTKI</sequence>
<comment type="caution">
    <text evidence="4">The sequence shown here is derived from an EMBL/GenBank/DDBJ whole genome shotgun (WGS) entry which is preliminary data.</text>
</comment>
<dbReference type="AlphaFoldDB" id="A0A6V8H210"/>
<feature type="zinc finger region" description="C3H1-type" evidence="1">
    <location>
        <begin position="368"/>
        <end position="395"/>
    </location>
</feature>
<gene>
    <name evidence="4" type="ORF">TCE0_015r03000</name>
</gene>
<dbReference type="PANTHER" id="PTHR37543">
    <property type="entry name" value="CCCH ZINC FINGER DNA BINDING PROTEIN (AFU_ORTHOLOGUE AFUA_5G12760)"/>
    <property type="match status" value="1"/>
</dbReference>
<dbReference type="InterPro" id="IPR057683">
    <property type="entry name" value="DUF7923"/>
</dbReference>
<evidence type="ECO:0000259" key="3">
    <source>
        <dbReference type="PROSITE" id="PS50103"/>
    </source>
</evidence>
<reference evidence="5" key="1">
    <citation type="journal article" date="2015" name="Genome Announc.">
        <title>Draft genome sequence of Talaromyces cellulolyticus strain Y-94, a source of lignocellulosic biomass-degrading enzymes.</title>
        <authorList>
            <person name="Fujii T."/>
            <person name="Koike H."/>
            <person name="Sawayama S."/>
            <person name="Yano S."/>
            <person name="Inoue H."/>
        </authorList>
    </citation>
    <scope>NUCLEOTIDE SEQUENCE [LARGE SCALE GENOMIC DNA]</scope>
    <source>
        <strain evidence="5">Y-94</strain>
    </source>
</reference>
<dbReference type="Pfam" id="PF25540">
    <property type="entry name" value="DUF7923"/>
    <property type="match status" value="1"/>
</dbReference>
<dbReference type="Proteomes" id="UP000053095">
    <property type="component" value="Unassembled WGS sequence"/>
</dbReference>
<organism evidence="4 5">
    <name type="scientific">Talaromyces pinophilus</name>
    <name type="common">Penicillium pinophilum</name>
    <dbReference type="NCBI Taxonomy" id="128442"/>
    <lineage>
        <taxon>Eukaryota</taxon>
        <taxon>Fungi</taxon>
        <taxon>Dikarya</taxon>
        <taxon>Ascomycota</taxon>
        <taxon>Pezizomycotina</taxon>
        <taxon>Eurotiomycetes</taxon>
        <taxon>Eurotiomycetidae</taxon>
        <taxon>Eurotiales</taxon>
        <taxon>Trichocomaceae</taxon>
        <taxon>Talaromyces</taxon>
        <taxon>Talaromyces sect. Talaromyces</taxon>
    </lineage>
</organism>
<keyword evidence="1" id="KW-0862">Zinc</keyword>
<evidence type="ECO:0000313" key="4">
    <source>
        <dbReference type="EMBL" id="GAM35023.1"/>
    </source>
</evidence>
<keyword evidence="5" id="KW-1185">Reference proteome</keyword>
<dbReference type="GO" id="GO:0008270">
    <property type="term" value="F:zinc ion binding"/>
    <property type="evidence" value="ECO:0007669"/>
    <property type="project" value="UniProtKB-KW"/>
</dbReference>
<dbReference type="InterPro" id="IPR000571">
    <property type="entry name" value="Znf_CCCH"/>
</dbReference>
<proteinExistence type="predicted"/>
<accession>A0A6V8H210</accession>